<feature type="non-terminal residue" evidence="1">
    <location>
        <position position="28"/>
    </location>
</feature>
<dbReference type="AlphaFoldDB" id="A0A831LV28"/>
<comment type="caution">
    <text evidence="1">The sequence shown here is derived from an EMBL/GenBank/DDBJ whole genome shotgun (WGS) entry which is preliminary data.</text>
</comment>
<dbReference type="Proteomes" id="UP000885648">
    <property type="component" value="Unassembled WGS sequence"/>
</dbReference>
<name>A0A831LV28_9EURY</name>
<gene>
    <name evidence="1" type="ORF">ENN52_04575</name>
</gene>
<organism evidence="1">
    <name type="scientific">Methanofollis liminatans</name>
    <dbReference type="NCBI Taxonomy" id="2201"/>
    <lineage>
        <taxon>Archaea</taxon>
        <taxon>Methanobacteriati</taxon>
        <taxon>Methanobacteriota</taxon>
        <taxon>Stenosarchaea group</taxon>
        <taxon>Methanomicrobia</taxon>
        <taxon>Methanomicrobiales</taxon>
        <taxon>Methanomicrobiaceae</taxon>
        <taxon>Methanofollis</taxon>
    </lineage>
</organism>
<protein>
    <submittedName>
        <fullName evidence="1">Proline/glycine betaine ABC transporter permease</fullName>
    </submittedName>
</protein>
<sequence>MNLPKIPLGDAVEVLVSWIEGTFGGFLN</sequence>
<reference evidence="1" key="1">
    <citation type="journal article" date="2020" name="mSystems">
        <title>Genome- and Community-Level Interaction Insights into Carbon Utilization and Element Cycling Functions of Hydrothermarchaeota in Hydrothermal Sediment.</title>
        <authorList>
            <person name="Zhou Z."/>
            <person name="Liu Y."/>
            <person name="Xu W."/>
            <person name="Pan J."/>
            <person name="Luo Z.H."/>
            <person name="Li M."/>
        </authorList>
    </citation>
    <scope>NUCLEOTIDE SEQUENCE</scope>
    <source>
        <strain evidence="1">SpSt-1183</strain>
    </source>
</reference>
<accession>A0A831LV28</accession>
<evidence type="ECO:0000313" key="1">
    <source>
        <dbReference type="EMBL" id="HDS63390.1"/>
    </source>
</evidence>
<proteinExistence type="predicted"/>
<dbReference type="EMBL" id="DSBY01000190">
    <property type="protein sequence ID" value="HDS63390.1"/>
    <property type="molecule type" value="Genomic_DNA"/>
</dbReference>